<dbReference type="InterPro" id="IPR004107">
    <property type="entry name" value="Integrase_SAM-like_N"/>
</dbReference>
<organism evidence="14 15">
    <name type="scientific">Dietzia cinnamea</name>
    <dbReference type="NCBI Taxonomy" id="321318"/>
    <lineage>
        <taxon>Bacteria</taxon>
        <taxon>Bacillati</taxon>
        <taxon>Actinomycetota</taxon>
        <taxon>Actinomycetes</taxon>
        <taxon>Mycobacteriales</taxon>
        <taxon>Dietziaceae</taxon>
        <taxon>Dietzia</taxon>
    </lineage>
</organism>
<evidence type="ECO:0000256" key="1">
    <source>
        <dbReference type="ARBA" id="ARBA00004496"/>
    </source>
</evidence>
<dbReference type="InterPro" id="IPR011932">
    <property type="entry name" value="Recomb_XerD"/>
</dbReference>
<keyword evidence="8 11" id="KW-0238">DNA-binding</keyword>
<feature type="domain" description="Core-binding (CB)" evidence="13">
    <location>
        <begin position="5"/>
        <end position="98"/>
    </location>
</feature>
<keyword evidence="9 11" id="KW-0233">DNA recombination</keyword>
<comment type="subunit">
    <text evidence="11">Forms a cyclic heterotetrameric complex composed of two molecules of XerC and two molecules of XerD.</text>
</comment>
<feature type="active site" evidence="11">
    <location>
        <position position="163"/>
    </location>
</feature>
<name>A0A4R3ZPM1_9ACTN</name>
<dbReference type="InterPro" id="IPR023009">
    <property type="entry name" value="Tyrosine_recombinase_XerC/XerD"/>
</dbReference>
<evidence type="ECO:0000256" key="9">
    <source>
        <dbReference type="ARBA" id="ARBA00023172"/>
    </source>
</evidence>
<dbReference type="InterPro" id="IPR011010">
    <property type="entry name" value="DNA_brk_join_enz"/>
</dbReference>
<reference evidence="14 15" key="1">
    <citation type="submission" date="2019-03" db="EMBL/GenBank/DDBJ databases">
        <title>Root nodule microbial communities of legume samples collected from USA, Mexico and Botswana.</title>
        <authorList>
            <person name="Hirsch A."/>
        </authorList>
    </citation>
    <scope>NUCLEOTIDE SEQUENCE [LARGE SCALE GENOMIC DNA]</scope>
    <source>
        <strain evidence="14 15">55</strain>
    </source>
</reference>
<dbReference type="HAMAP" id="MF_01807">
    <property type="entry name" value="Recomb_XerD"/>
    <property type="match status" value="1"/>
</dbReference>
<dbReference type="GeneID" id="89530383"/>
<dbReference type="Pfam" id="PF02899">
    <property type="entry name" value="Phage_int_SAM_1"/>
    <property type="match status" value="1"/>
</dbReference>
<comment type="function">
    <text evidence="11">Site-specific tyrosine recombinase, which acts by catalyzing the cutting and rejoining of the recombining DNA molecules. The XerC-XerD complex is essential to convert dimers of the bacterial chromosome into monomers to permit their segregation at cell division. It also contributes to the segregational stability of plasmids.</text>
</comment>
<dbReference type="GO" id="GO:0006313">
    <property type="term" value="P:DNA transposition"/>
    <property type="evidence" value="ECO:0007669"/>
    <property type="project" value="UniProtKB-UniRule"/>
</dbReference>
<dbReference type="InterPro" id="IPR002104">
    <property type="entry name" value="Integrase_catalytic"/>
</dbReference>
<keyword evidence="10 11" id="KW-0131">Cell cycle</keyword>
<dbReference type="Proteomes" id="UP000295805">
    <property type="component" value="Unassembled WGS sequence"/>
</dbReference>
<dbReference type="SUPFAM" id="SSF56349">
    <property type="entry name" value="DNA breaking-rejoining enzymes"/>
    <property type="match status" value="1"/>
</dbReference>
<evidence type="ECO:0000313" key="14">
    <source>
        <dbReference type="EMBL" id="TCW21246.1"/>
    </source>
</evidence>
<evidence type="ECO:0000256" key="5">
    <source>
        <dbReference type="ARBA" id="ARBA00022618"/>
    </source>
</evidence>
<dbReference type="GO" id="GO:0005737">
    <property type="term" value="C:cytoplasm"/>
    <property type="evidence" value="ECO:0007669"/>
    <property type="project" value="UniProtKB-SubCell"/>
</dbReference>
<feature type="active site" description="O-(3'-phospho-DNA)-tyrosine intermediate" evidence="11">
    <location>
        <position position="296"/>
    </location>
</feature>
<dbReference type="Pfam" id="PF00589">
    <property type="entry name" value="Phage_integrase"/>
    <property type="match status" value="1"/>
</dbReference>
<dbReference type="GO" id="GO:0051301">
    <property type="term" value="P:cell division"/>
    <property type="evidence" value="ECO:0007669"/>
    <property type="project" value="UniProtKB-KW"/>
</dbReference>
<dbReference type="PROSITE" id="PS51900">
    <property type="entry name" value="CB"/>
    <property type="match status" value="1"/>
</dbReference>
<dbReference type="AlphaFoldDB" id="A0A4R3ZPM1"/>
<dbReference type="GO" id="GO:0009037">
    <property type="term" value="F:tyrosine-based site-specific recombinase activity"/>
    <property type="evidence" value="ECO:0007669"/>
    <property type="project" value="UniProtKB-UniRule"/>
</dbReference>
<feature type="active site" evidence="11">
    <location>
        <position position="264"/>
    </location>
</feature>
<evidence type="ECO:0000256" key="10">
    <source>
        <dbReference type="ARBA" id="ARBA00023306"/>
    </source>
</evidence>
<dbReference type="GO" id="GO:0003677">
    <property type="term" value="F:DNA binding"/>
    <property type="evidence" value="ECO:0007669"/>
    <property type="project" value="UniProtKB-UniRule"/>
</dbReference>
<dbReference type="PROSITE" id="PS51898">
    <property type="entry name" value="TYR_RECOMBINASE"/>
    <property type="match status" value="1"/>
</dbReference>
<comment type="similarity">
    <text evidence="2 11">Belongs to the 'phage' integrase family. XerD subfamily.</text>
</comment>
<dbReference type="CDD" id="cd00798">
    <property type="entry name" value="INT_XerDC_C"/>
    <property type="match status" value="1"/>
</dbReference>
<dbReference type="Gene3D" id="1.10.443.10">
    <property type="entry name" value="Intergrase catalytic core"/>
    <property type="match status" value="1"/>
</dbReference>
<evidence type="ECO:0000259" key="12">
    <source>
        <dbReference type="PROSITE" id="PS51898"/>
    </source>
</evidence>
<keyword evidence="7 11" id="KW-0229">DNA integration</keyword>
<dbReference type="HAMAP" id="MF_01808">
    <property type="entry name" value="Recomb_XerC_XerD"/>
    <property type="match status" value="1"/>
</dbReference>
<sequence length="316" mass="33739">MTSGGGATARIREYLDHLVVEKGASAHTLAAYRRDLDRYRRHLAAVGVDDLTAVTEAHVEDFRARLATGDPDEGRPPLAPSSVARTLAAVRGLHRFATHDGVTDTDVAAAVAPPRPPRRLPKALPVDRMIAVIEAAGDTGVDTDPARLRDRAMLELLYATGARAAELIGLDVDDLDGLDHPDGGTVILRGKGGKERLVPVGRPACEAVGAYLTRARPALAKRGGPALFLNTRGGRVSRQTLWNVVSAAAARAGVTQEVSPHSFRHSFATHLLDGGADIRVVQELLGHASVTTTQVYTLVTVDTLREVWAECHPRAR</sequence>
<keyword evidence="5 11" id="KW-0132">Cell division</keyword>
<evidence type="ECO:0000256" key="2">
    <source>
        <dbReference type="ARBA" id="ARBA00010450"/>
    </source>
</evidence>
<dbReference type="InterPro" id="IPR050090">
    <property type="entry name" value="Tyrosine_recombinase_XerCD"/>
</dbReference>
<feature type="domain" description="Tyr recombinase" evidence="12">
    <location>
        <begin position="119"/>
        <end position="309"/>
    </location>
</feature>
<dbReference type="RefSeq" id="WP_131886353.1">
    <property type="nucleotide sequence ID" value="NZ_CP143053.1"/>
</dbReference>
<evidence type="ECO:0000256" key="11">
    <source>
        <dbReference type="HAMAP-Rule" id="MF_01807"/>
    </source>
</evidence>
<dbReference type="InterPro" id="IPR010998">
    <property type="entry name" value="Integrase_recombinase_N"/>
</dbReference>
<protein>
    <recommendedName>
        <fullName evidence="3 11">Tyrosine recombinase XerD</fullName>
    </recommendedName>
</protein>
<comment type="subcellular location">
    <subcellularLocation>
        <location evidence="1 11">Cytoplasm</location>
    </subcellularLocation>
</comment>
<evidence type="ECO:0000256" key="4">
    <source>
        <dbReference type="ARBA" id="ARBA00022490"/>
    </source>
</evidence>
<feature type="active site" evidence="11">
    <location>
        <position position="287"/>
    </location>
</feature>
<keyword evidence="4 11" id="KW-0963">Cytoplasm</keyword>
<comment type="caution">
    <text evidence="14">The sequence shown here is derived from an EMBL/GenBank/DDBJ whole genome shotgun (WGS) entry which is preliminary data.</text>
</comment>
<keyword evidence="6 11" id="KW-0159">Chromosome partition</keyword>
<evidence type="ECO:0000256" key="3">
    <source>
        <dbReference type="ARBA" id="ARBA00015810"/>
    </source>
</evidence>
<dbReference type="GO" id="GO:0007059">
    <property type="term" value="P:chromosome segregation"/>
    <property type="evidence" value="ECO:0007669"/>
    <property type="project" value="UniProtKB-UniRule"/>
</dbReference>
<evidence type="ECO:0000313" key="15">
    <source>
        <dbReference type="Proteomes" id="UP000295805"/>
    </source>
</evidence>
<evidence type="ECO:0000256" key="6">
    <source>
        <dbReference type="ARBA" id="ARBA00022829"/>
    </source>
</evidence>
<dbReference type="NCBIfam" id="NF001399">
    <property type="entry name" value="PRK00283.1"/>
    <property type="match status" value="1"/>
</dbReference>
<evidence type="ECO:0000256" key="7">
    <source>
        <dbReference type="ARBA" id="ARBA00022908"/>
    </source>
</evidence>
<evidence type="ECO:0000256" key="8">
    <source>
        <dbReference type="ARBA" id="ARBA00023125"/>
    </source>
</evidence>
<accession>A0A4R3ZPM1</accession>
<feature type="active site" evidence="11">
    <location>
        <position position="261"/>
    </location>
</feature>
<dbReference type="PANTHER" id="PTHR30349:SF81">
    <property type="entry name" value="TYROSINE RECOMBINASE XERC"/>
    <property type="match status" value="1"/>
</dbReference>
<dbReference type="InterPro" id="IPR044068">
    <property type="entry name" value="CB"/>
</dbReference>
<dbReference type="EMBL" id="SMCX01000026">
    <property type="protein sequence ID" value="TCW21246.1"/>
    <property type="molecule type" value="Genomic_DNA"/>
</dbReference>
<gene>
    <name evidence="11" type="primary">xerD</name>
    <name evidence="14" type="ORF">EDD19_12635</name>
</gene>
<dbReference type="Gene3D" id="1.10.150.130">
    <property type="match status" value="1"/>
</dbReference>
<dbReference type="InterPro" id="IPR013762">
    <property type="entry name" value="Integrase-like_cat_sf"/>
</dbReference>
<dbReference type="PANTHER" id="PTHR30349">
    <property type="entry name" value="PHAGE INTEGRASE-RELATED"/>
    <property type="match status" value="1"/>
</dbReference>
<evidence type="ECO:0000259" key="13">
    <source>
        <dbReference type="PROSITE" id="PS51900"/>
    </source>
</evidence>
<feature type="active site" evidence="11">
    <location>
        <position position="191"/>
    </location>
</feature>
<proteinExistence type="inferred from homology"/>